<proteinExistence type="predicted"/>
<evidence type="ECO:0000256" key="1">
    <source>
        <dbReference type="SAM" id="MobiDB-lite"/>
    </source>
</evidence>
<organism evidence="2 3">
    <name type="scientific">Batillaria attramentaria</name>
    <dbReference type="NCBI Taxonomy" id="370345"/>
    <lineage>
        <taxon>Eukaryota</taxon>
        <taxon>Metazoa</taxon>
        <taxon>Spiralia</taxon>
        <taxon>Lophotrochozoa</taxon>
        <taxon>Mollusca</taxon>
        <taxon>Gastropoda</taxon>
        <taxon>Caenogastropoda</taxon>
        <taxon>Sorbeoconcha</taxon>
        <taxon>Cerithioidea</taxon>
        <taxon>Batillariidae</taxon>
        <taxon>Batillaria</taxon>
    </lineage>
</organism>
<evidence type="ECO:0000313" key="2">
    <source>
        <dbReference type="EMBL" id="KAK7475634.1"/>
    </source>
</evidence>
<evidence type="ECO:0000313" key="3">
    <source>
        <dbReference type="Proteomes" id="UP001519460"/>
    </source>
</evidence>
<accession>A0ABD0JL79</accession>
<comment type="caution">
    <text evidence="2">The sequence shown here is derived from an EMBL/GenBank/DDBJ whole genome shotgun (WGS) entry which is preliminary data.</text>
</comment>
<name>A0ABD0JL79_9CAEN</name>
<reference evidence="2 3" key="1">
    <citation type="journal article" date="2023" name="Sci. Data">
        <title>Genome assembly of the Korean intertidal mud-creeper Batillaria attramentaria.</title>
        <authorList>
            <person name="Patra A.K."/>
            <person name="Ho P.T."/>
            <person name="Jun S."/>
            <person name="Lee S.J."/>
            <person name="Kim Y."/>
            <person name="Won Y.J."/>
        </authorList>
    </citation>
    <scope>NUCLEOTIDE SEQUENCE [LARGE SCALE GENOMIC DNA]</scope>
    <source>
        <strain evidence="2">Wonlab-2016</strain>
    </source>
</reference>
<dbReference type="EMBL" id="JACVVK020000399">
    <property type="protein sequence ID" value="KAK7475634.1"/>
    <property type="molecule type" value="Genomic_DNA"/>
</dbReference>
<feature type="compositionally biased region" description="Basic and acidic residues" evidence="1">
    <location>
        <begin position="1"/>
        <end position="20"/>
    </location>
</feature>
<gene>
    <name evidence="2" type="ORF">BaRGS_00033127</name>
</gene>
<protein>
    <submittedName>
        <fullName evidence="2">Uncharacterized protein</fullName>
    </submittedName>
</protein>
<dbReference type="AlphaFoldDB" id="A0ABD0JL79"/>
<feature type="compositionally biased region" description="Basic and acidic residues" evidence="1">
    <location>
        <begin position="29"/>
        <end position="49"/>
    </location>
</feature>
<dbReference type="Proteomes" id="UP001519460">
    <property type="component" value="Unassembled WGS sequence"/>
</dbReference>
<sequence>IRQGCRESEFRNKEKCRPETIHVTGENFQNKRDKGRKGETRESSKQDIKMWGRSAMNRQGNALGKGKRFQLRQVLVSCAEKQWKQRISGVGEAARGKNRREIKGEF</sequence>
<keyword evidence="3" id="KW-1185">Reference proteome</keyword>
<feature type="non-terminal residue" evidence="2">
    <location>
        <position position="1"/>
    </location>
</feature>
<feature type="region of interest" description="Disordered" evidence="1">
    <location>
        <begin position="1"/>
        <end position="49"/>
    </location>
</feature>